<dbReference type="SUPFAM" id="SSF52540">
    <property type="entry name" value="P-loop containing nucleoside triphosphate hydrolases"/>
    <property type="match status" value="1"/>
</dbReference>
<dbReference type="Proteomes" id="UP000284333">
    <property type="component" value="Unassembled WGS sequence"/>
</dbReference>
<keyword evidence="4" id="KW-0347">Helicase</keyword>
<evidence type="ECO:0000256" key="2">
    <source>
        <dbReference type="ARBA" id="ARBA00022741"/>
    </source>
</evidence>
<name>A0A3S3BPB5_9NOCA</name>
<dbReference type="RefSeq" id="WP_127944414.1">
    <property type="nucleotide sequence ID" value="NZ_RKLN01000001.1"/>
</dbReference>
<dbReference type="GO" id="GO:0016787">
    <property type="term" value="F:hydrolase activity"/>
    <property type="evidence" value="ECO:0007669"/>
    <property type="project" value="UniProtKB-KW"/>
</dbReference>
<keyword evidence="6" id="KW-0175">Coiled coil</keyword>
<evidence type="ECO:0000256" key="1">
    <source>
        <dbReference type="ARBA" id="ARBA00007913"/>
    </source>
</evidence>
<feature type="domain" description="AAA+ ATPase" evidence="8">
    <location>
        <begin position="289"/>
        <end position="510"/>
    </location>
</feature>
<dbReference type="SMART" id="SM00382">
    <property type="entry name" value="AAA"/>
    <property type="match status" value="1"/>
</dbReference>
<evidence type="ECO:0000259" key="8">
    <source>
        <dbReference type="SMART" id="SM00382"/>
    </source>
</evidence>
<dbReference type="InterPro" id="IPR050534">
    <property type="entry name" value="Coronavir_polyprotein_1ab"/>
</dbReference>
<dbReference type="InterPro" id="IPR027417">
    <property type="entry name" value="P-loop_NTPase"/>
</dbReference>
<comment type="caution">
    <text evidence="9">The sequence shown here is derived from an EMBL/GenBank/DDBJ whole genome shotgun (WGS) entry which is preliminary data.</text>
</comment>
<feature type="compositionally biased region" description="Basic and acidic residues" evidence="7">
    <location>
        <begin position="82"/>
        <end position="99"/>
    </location>
</feature>
<protein>
    <submittedName>
        <fullName evidence="9">AAA family ATPase</fullName>
    </submittedName>
</protein>
<sequence>MSSYPSRLVGALKTIFSDGPIDSSALRARLEQAGLRRIDDTDIYFACHEHALAVLDSTQTRWVPTGWASPRSGAEPDGNPARVHEAGKGSRSLTRSDQRELARLRASANLNDERADEWTAPLDPEWQKMATEAAKALASEHNEVTRTRSTHDVALTRGTSVVVTEARKVMRFEMQGDAPTSEGQTATLITQFDKYEVEVVAVYGTEISLSVSNSCPDLESATLRCDLSWLLGRQLERLRQLLVDVGQFDTIAALDVVLPGRGAGAPVSDPPALPELNRAQRNAVCQGLGDGLTWLWGPPGTGKTTTLSVLIRELLAKGKRVLLTAPTNAAVDVALAGFLNHASGFEIGDVVRVGEPATDALTGRPVPVLTDEVTAMRGESVAARRVELENETRELRQELRKFTAAKDAVAPTDDNRVRAIEAQIARNREMSKRLGEILSDVRRKVCREAQLVAATTHQAVLDTLADAVFDVVIIDEASMVSTAMTMLVAGLGRGHTVIAGDFRQLPPVSRSDEPHTRLWLRRSSFESAEIDAAVRAGSPLPNLAVLDVQHRMHLRIAESVSDGFYPERRLATAESVLRRHRATSALSDAPIVVLDSSALSPRAARKHGLHSRYNPMHAQLVAALVTTFHEDATAALISPFGSQATLLDSLLDPSNTRHAASTVHRFQGGEANVVLFDAVDTTGGGMKLHQWFERGHSGSDGARLINVAASRARDQLILVADLGRIHRARTTVDAVHKFTAAALAEAEFLRWKDVVALPGSPTTQEPGLERLISDIGAAREAIDIWSGDLDPRTARPIVAALADVAGEVPVSIWYPPSGGGDLPDVLAPLRYSSVCLRPCSPVRESTAVVGDALWTASSPLLSEDPGRVLRTANSQLARAVRRALLRRKTAHSPGSGDFAETCACGRLLVREEATGGPRAGVWSACRKCDGPGMGKRKSPRR</sequence>
<dbReference type="EMBL" id="RKLN01000001">
    <property type="protein sequence ID" value="RVW05993.1"/>
    <property type="molecule type" value="Genomic_DNA"/>
</dbReference>
<evidence type="ECO:0000313" key="10">
    <source>
        <dbReference type="Proteomes" id="UP000284333"/>
    </source>
</evidence>
<dbReference type="Gene3D" id="3.40.50.300">
    <property type="entry name" value="P-loop containing nucleotide triphosphate hydrolases"/>
    <property type="match status" value="2"/>
</dbReference>
<gene>
    <name evidence="9" type="ORF">EF834_00490</name>
</gene>
<keyword evidence="3" id="KW-0378">Hydrolase</keyword>
<dbReference type="GO" id="GO:0043139">
    <property type="term" value="F:5'-3' DNA helicase activity"/>
    <property type="evidence" value="ECO:0007669"/>
    <property type="project" value="TreeGrafter"/>
</dbReference>
<dbReference type="OrthoDB" id="3197455at2"/>
<dbReference type="InterPro" id="IPR041679">
    <property type="entry name" value="DNA2/NAM7-like_C"/>
</dbReference>
<dbReference type="PANTHER" id="PTHR43788:SF8">
    <property type="entry name" value="DNA-BINDING PROTEIN SMUBP-2"/>
    <property type="match status" value="1"/>
</dbReference>
<organism evidence="9 10">
    <name type="scientific">Rhodococcus spongiicola</name>
    <dbReference type="NCBI Taxonomy" id="2487352"/>
    <lineage>
        <taxon>Bacteria</taxon>
        <taxon>Bacillati</taxon>
        <taxon>Actinomycetota</taxon>
        <taxon>Actinomycetes</taxon>
        <taxon>Mycobacteriales</taxon>
        <taxon>Nocardiaceae</taxon>
        <taxon>Rhodococcus</taxon>
    </lineage>
</organism>
<evidence type="ECO:0000256" key="6">
    <source>
        <dbReference type="SAM" id="Coils"/>
    </source>
</evidence>
<dbReference type="Pfam" id="PF13086">
    <property type="entry name" value="AAA_11"/>
    <property type="match status" value="1"/>
</dbReference>
<evidence type="ECO:0000256" key="5">
    <source>
        <dbReference type="ARBA" id="ARBA00022840"/>
    </source>
</evidence>
<dbReference type="AlphaFoldDB" id="A0A3S3BPB5"/>
<dbReference type="GO" id="GO:0005524">
    <property type="term" value="F:ATP binding"/>
    <property type="evidence" value="ECO:0007669"/>
    <property type="project" value="UniProtKB-KW"/>
</dbReference>
<keyword evidence="2" id="KW-0547">Nucleotide-binding</keyword>
<comment type="similarity">
    <text evidence="1">Belongs to the DNA2/NAM7 helicase family.</text>
</comment>
<keyword evidence="10" id="KW-1185">Reference proteome</keyword>
<evidence type="ECO:0000256" key="3">
    <source>
        <dbReference type="ARBA" id="ARBA00022801"/>
    </source>
</evidence>
<evidence type="ECO:0000256" key="7">
    <source>
        <dbReference type="SAM" id="MobiDB-lite"/>
    </source>
</evidence>
<dbReference type="InterPro" id="IPR003593">
    <property type="entry name" value="AAA+_ATPase"/>
</dbReference>
<evidence type="ECO:0000256" key="4">
    <source>
        <dbReference type="ARBA" id="ARBA00022806"/>
    </source>
</evidence>
<accession>A0A3S3BPB5</accession>
<dbReference type="InterPro" id="IPR041677">
    <property type="entry name" value="DNA2/NAM7_AAA_11"/>
</dbReference>
<feature type="coiled-coil region" evidence="6">
    <location>
        <begin position="378"/>
        <end position="408"/>
    </location>
</feature>
<dbReference type="PANTHER" id="PTHR43788">
    <property type="entry name" value="DNA2/NAM7 HELICASE FAMILY MEMBER"/>
    <property type="match status" value="1"/>
</dbReference>
<keyword evidence="5" id="KW-0067">ATP-binding</keyword>
<dbReference type="Pfam" id="PF13087">
    <property type="entry name" value="AAA_12"/>
    <property type="match status" value="1"/>
</dbReference>
<evidence type="ECO:0000313" key="9">
    <source>
        <dbReference type="EMBL" id="RVW05993.1"/>
    </source>
</evidence>
<reference evidence="9 10" key="1">
    <citation type="submission" date="2018-11" db="EMBL/GenBank/DDBJ databases">
        <title>Rhodococcus spongicola sp. nov. and Rhodococcus xishaensis sp. nov. from marine sponges.</title>
        <authorList>
            <person name="Li L."/>
            <person name="Lin H.W."/>
        </authorList>
    </citation>
    <scope>NUCLEOTIDE SEQUENCE [LARGE SCALE GENOMIC DNA]</scope>
    <source>
        <strain evidence="9 10">LHW50502</strain>
    </source>
</reference>
<feature type="region of interest" description="Disordered" evidence="7">
    <location>
        <begin position="66"/>
        <end position="99"/>
    </location>
</feature>
<proteinExistence type="inferred from homology"/>